<dbReference type="InterPro" id="IPR008927">
    <property type="entry name" value="6-PGluconate_DH-like_C_sf"/>
</dbReference>
<dbReference type="InterPro" id="IPR028359">
    <property type="entry name" value="UDP_ManNAc/GlcNAc_DH"/>
</dbReference>
<sequence>MSFQTISVIGLGYIGLPTAAVFASRKKKVIGVDVNPKAVATINQGRIHIVEPDLDIVVHAAVTEGYLRATTTPEPADAFLVAVPTPFKGDHEPDLGYIESASKAIAPVLKKGDLVILESTSPVGATEQMSAWMAEFRPDLTFPQTHGEESDIRVAHCPERVLPGHVLRELVQNDRVIGGMTPRCSAAAASLYKIFVEGDCVVTNARTAEMCKLTENSFRDTNIAFANELSIICDKLDINVWELIRLANRHPRVNILQPGPGVGGHCIAVDPWFIVSKAPAEARLIRAAREVNDSKPEWVLEKTKLAVGEFLLANPLKTARDVTIACLGLAFKPDIDDLRESPAVAITQKILATHPGPVLAVEPNIDALSGQLAGRLRLEVIDAALAVADVIVLLVDHKSFKTIPRSILTTHKVVDTRGIWSAC</sequence>
<dbReference type="InterPro" id="IPR014027">
    <property type="entry name" value="UDP-Glc/GDP-Man_DH_C"/>
</dbReference>
<dbReference type="Gene3D" id="3.40.50.720">
    <property type="entry name" value="NAD(P)-binding Rossmann-like Domain"/>
    <property type="match status" value="2"/>
</dbReference>
<comment type="caution">
    <text evidence="5">The sequence shown here is derived from an EMBL/GenBank/DDBJ whole genome shotgun (WGS) entry which is preliminary data.</text>
</comment>
<organism evidence="5 6">
    <name type="scientific">Serpens gallinarum</name>
    <dbReference type="NCBI Taxonomy" id="2763075"/>
    <lineage>
        <taxon>Bacteria</taxon>
        <taxon>Pseudomonadati</taxon>
        <taxon>Pseudomonadota</taxon>
        <taxon>Gammaproteobacteria</taxon>
        <taxon>Pseudomonadales</taxon>
        <taxon>Pseudomonadaceae</taxon>
        <taxon>Pseudomonas</taxon>
    </lineage>
</organism>
<dbReference type="SUPFAM" id="SSF51735">
    <property type="entry name" value="NAD(P)-binding Rossmann-fold domains"/>
    <property type="match status" value="1"/>
</dbReference>
<evidence type="ECO:0000256" key="3">
    <source>
        <dbReference type="PIRNR" id="PIRNR000124"/>
    </source>
</evidence>
<dbReference type="Proteomes" id="UP000611945">
    <property type="component" value="Unassembled WGS sequence"/>
</dbReference>
<dbReference type="Pfam" id="PF03720">
    <property type="entry name" value="UDPG_MGDP_dh_C"/>
    <property type="match status" value="1"/>
</dbReference>
<proteinExistence type="inferred from homology"/>
<dbReference type="PANTHER" id="PTHR43491:SF1">
    <property type="entry name" value="UDP-N-ACETYL-D-MANNOSAMINE DEHYDROGENASE"/>
    <property type="match status" value="1"/>
</dbReference>
<dbReference type="PANTHER" id="PTHR43491">
    <property type="entry name" value="UDP-N-ACETYL-D-MANNOSAMINE DEHYDROGENASE"/>
    <property type="match status" value="1"/>
</dbReference>
<dbReference type="NCBIfam" id="NF008286">
    <property type="entry name" value="PRK11064.1"/>
    <property type="match status" value="1"/>
</dbReference>
<dbReference type="EMBL" id="JACSQG010000010">
    <property type="protein sequence ID" value="MBD7978576.1"/>
    <property type="molecule type" value="Genomic_DNA"/>
</dbReference>
<feature type="domain" description="UDP-glucose/GDP-mannose dehydrogenase C-terminal" evidence="4">
    <location>
        <begin position="325"/>
        <end position="422"/>
    </location>
</feature>
<dbReference type="InterPro" id="IPR014026">
    <property type="entry name" value="UDP-Glc/GDP-Man_DH_dimer"/>
</dbReference>
<dbReference type="InterPro" id="IPR036291">
    <property type="entry name" value="NAD(P)-bd_dom_sf"/>
</dbReference>
<dbReference type="GO" id="GO:0089714">
    <property type="term" value="F:UDP-N-acetyl-D-mannosamine dehydrogenase activity"/>
    <property type="evidence" value="ECO:0007669"/>
    <property type="project" value="UniProtKB-EC"/>
</dbReference>
<comment type="similarity">
    <text evidence="3">Belongs to the UDP-glucose/GDP-mannose dehydrogenase family.</text>
</comment>
<accession>A0ABR8TS29</accession>
<evidence type="ECO:0000256" key="2">
    <source>
        <dbReference type="ARBA" id="ARBA00023027"/>
    </source>
</evidence>
<dbReference type="InterPro" id="IPR017476">
    <property type="entry name" value="UDP-Glc/GDP-Man"/>
</dbReference>
<dbReference type="Pfam" id="PF00984">
    <property type="entry name" value="UDPG_MGDP_dh"/>
    <property type="match status" value="1"/>
</dbReference>
<dbReference type="InterPro" id="IPR036220">
    <property type="entry name" value="UDP-Glc/GDP-Man_DH_C_sf"/>
</dbReference>
<dbReference type="RefSeq" id="WP_251837361.1">
    <property type="nucleotide sequence ID" value="NZ_JACSQG010000010.1"/>
</dbReference>
<keyword evidence="1 5" id="KW-0560">Oxidoreductase</keyword>
<evidence type="ECO:0000256" key="1">
    <source>
        <dbReference type="ARBA" id="ARBA00023002"/>
    </source>
</evidence>
<evidence type="ECO:0000313" key="6">
    <source>
        <dbReference type="Proteomes" id="UP000611945"/>
    </source>
</evidence>
<protein>
    <submittedName>
        <fullName evidence="5">UDP-N-acetyl-D-mannosamine dehydrogenase</fullName>
        <ecNumber evidence="5">1.1.1.336</ecNumber>
    </submittedName>
</protein>
<keyword evidence="2" id="KW-0520">NAD</keyword>
<keyword evidence="6" id="KW-1185">Reference proteome</keyword>
<gene>
    <name evidence="5" type="primary">wecC</name>
    <name evidence="5" type="ORF">H9642_15430</name>
</gene>
<dbReference type="SUPFAM" id="SSF52413">
    <property type="entry name" value="UDP-glucose/GDP-mannose dehydrogenase C-terminal domain"/>
    <property type="match status" value="1"/>
</dbReference>
<dbReference type="NCBIfam" id="TIGR03026">
    <property type="entry name" value="NDP-sugDHase"/>
    <property type="match status" value="1"/>
</dbReference>
<reference evidence="5 6" key="1">
    <citation type="submission" date="2020-08" db="EMBL/GenBank/DDBJ databases">
        <title>A Genomic Blueprint of the Chicken Gut Microbiome.</title>
        <authorList>
            <person name="Gilroy R."/>
            <person name="Ravi A."/>
            <person name="Getino M."/>
            <person name="Pursley I."/>
            <person name="Horton D.L."/>
            <person name="Alikhan N.-F."/>
            <person name="Baker D."/>
            <person name="Gharbi K."/>
            <person name="Hall N."/>
            <person name="Watson M."/>
            <person name="Adriaenssens E.M."/>
            <person name="Foster-Nyarko E."/>
            <person name="Jarju S."/>
            <person name="Secka A."/>
            <person name="Antonio M."/>
            <person name="Oren A."/>
            <person name="Chaudhuri R."/>
            <person name="La Ragione R.M."/>
            <person name="Hildebrand F."/>
            <person name="Pallen M.J."/>
        </authorList>
    </citation>
    <scope>NUCLEOTIDE SEQUENCE [LARGE SCALE GENOMIC DNA]</scope>
    <source>
        <strain evidence="5 6">Sa2CUA2</strain>
    </source>
</reference>
<dbReference type="PIRSF" id="PIRSF500136">
    <property type="entry name" value="UDP_ManNAc_DH"/>
    <property type="match status" value="1"/>
</dbReference>
<dbReference type="InterPro" id="IPR001732">
    <property type="entry name" value="UDP-Glc/GDP-Man_DH_N"/>
</dbReference>
<evidence type="ECO:0000313" key="5">
    <source>
        <dbReference type="EMBL" id="MBD7978576.1"/>
    </source>
</evidence>
<dbReference type="SUPFAM" id="SSF48179">
    <property type="entry name" value="6-phosphogluconate dehydrogenase C-terminal domain-like"/>
    <property type="match status" value="1"/>
</dbReference>
<evidence type="ECO:0000259" key="4">
    <source>
        <dbReference type="SMART" id="SM00984"/>
    </source>
</evidence>
<dbReference type="SMART" id="SM00984">
    <property type="entry name" value="UDPG_MGDP_dh_C"/>
    <property type="match status" value="1"/>
</dbReference>
<dbReference type="Gene3D" id="1.20.5.100">
    <property type="entry name" value="Cytochrome c1, transmembrane anchor, C-terminal"/>
    <property type="match status" value="1"/>
</dbReference>
<dbReference type="EC" id="1.1.1.336" evidence="5"/>
<name>A0ABR8TS29_9PSED</name>
<dbReference type="Pfam" id="PF03721">
    <property type="entry name" value="UDPG_MGDP_dh_N"/>
    <property type="match status" value="1"/>
</dbReference>
<dbReference type="PIRSF" id="PIRSF000124">
    <property type="entry name" value="UDPglc_GDPman_dh"/>
    <property type="match status" value="1"/>
</dbReference>